<dbReference type="InterPro" id="IPR036291">
    <property type="entry name" value="NAD(P)-bd_dom_sf"/>
</dbReference>
<feature type="domain" description="Glycerol-3-phosphate dehydrogenase NAD-dependent C-terminal" evidence="10">
    <location>
        <begin position="160"/>
        <end position="292"/>
    </location>
</feature>
<keyword evidence="12" id="KW-1185">Reference proteome</keyword>
<reference evidence="11 12" key="1">
    <citation type="submission" date="2023-02" db="EMBL/GenBank/DDBJ databases">
        <title>Host association and intracellularity evolved multiple times independently in the Rickettsiales.</title>
        <authorList>
            <person name="Castelli M."/>
            <person name="Nardi T."/>
            <person name="Gammuto L."/>
            <person name="Bellinzona G."/>
            <person name="Sabaneyeva E."/>
            <person name="Potekhin A."/>
            <person name="Serra V."/>
            <person name="Petroni G."/>
            <person name="Sassera D."/>
        </authorList>
    </citation>
    <scope>NUCLEOTIDE SEQUENCE [LARGE SCALE GENOMIC DNA]</scope>
    <source>
        <strain evidence="11 12">BOD18</strain>
    </source>
</reference>
<evidence type="ECO:0000256" key="3">
    <source>
        <dbReference type="ARBA" id="ARBA00023002"/>
    </source>
</evidence>
<dbReference type="Proteomes" id="UP001293791">
    <property type="component" value="Unassembled WGS sequence"/>
</dbReference>
<comment type="similarity">
    <text evidence="1 7">Belongs to the NAD-dependent glycerol-3-phosphate dehydrogenase family.</text>
</comment>
<evidence type="ECO:0000256" key="2">
    <source>
        <dbReference type="ARBA" id="ARBA00022516"/>
    </source>
</evidence>
<protein>
    <recommendedName>
        <fullName evidence="8">Glycerol-3-phosphate dehydrogenase</fullName>
        <ecNumber evidence="8">1.1.1.94</ecNumber>
    </recommendedName>
</protein>
<gene>
    <name evidence="11" type="ORF">Cyrtocomes_00995</name>
</gene>
<dbReference type="SUPFAM" id="SSF51735">
    <property type="entry name" value="NAD(P)-binding Rossmann-fold domains"/>
    <property type="match status" value="1"/>
</dbReference>
<evidence type="ECO:0000256" key="8">
    <source>
        <dbReference type="RuleBase" id="RU000439"/>
    </source>
</evidence>
<keyword evidence="3 7" id="KW-0560">Oxidoreductase</keyword>
<keyword evidence="5" id="KW-0594">Phospholipid biosynthesis</keyword>
<dbReference type="EC" id="1.1.1.94" evidence="8"/>
<evidence type="ECO:0000259" key="9">
    <source>
        <dbReference type="Pfam" id="PF01210"/>
    </source>
</evidence>
<keyword evidence="4" id="KW-0443">Lipid metabolism</keyword>
<keyword evidence="2" id="KW-0444">Lipid biosynthesis</keyword>
<evidence type="ECO:0000256" key="7">
    <source>
        <dbReference type="RuleBase" id="RU000437"/>
    </source>
</evidence>
<dbReference type="Pfam" id="PF01210">
    <property type="entry name" value="NAD_Gly3P_dh_N"/>
    <property type="match status" value="1"/>
</dbReference>
<dbReference type="InterPro" id="IPR011128">
    <property type="entry name" value="G3P_DH_NAD-dep_N"/>
</dbReference>
<accession>A0ABU5L904</accession>
<organism evidence="11 12">
    <name type="scientific">Candidatus Cyrtobacter comes</name>
    <dbReference type="NCBI Taxonomy" id="675776"/>
    <lineage>
        <taxon>Bacteria</taxon>
        <taxon>Pseudomonadati</taxon>
        <taxon>Pseudomonadota</taxon>
        <taxon>Alphaproteobacteria</taxon>
        <taxon>Rickettsiales</taxon>
        <taxon>Candidatus Midichloriaceae</taxon>
        <taxon>Candidatus Cyrtobacter</taxon>
    </lineage>
</organism>
<dbReference type="RefSeq" id="WP_322498061.1">
    <property type="nucleotide sequence ID" value="NZ_JARGYT010000072.1"/>
</dbReference>
<feature type="domain" description="Glycerol-3-phosphate dehydrogenase NAD-dependent N-terminal" evidence="9">
    <location>
        <begin position="38"/>
        <end position="141"/>
    </location>
</feature>
<evidence type="ECO:0000256" key="4">
    <source>
        <dbReference type="ARBA" id="ARBA00023098"/>
    </source>
</evidence>
<dbReference type="Gene3D" id="3.40.50.720">
    <property type="entry name" value="NAD(P)-binding Rossmann-like Domain"/>
    <property type="match status" value="1"/>
</dbReference>
<dbReference type="SUPFAM" id="SSF48179">
    <property type="entry name" value="6-phosphogluconate dehydrogenase C-terminal domain-like"/>
    <property type="match status" value="1"/>
</dbReference>
<dbReference type="Gene3D" id="1.10.1040.10">
    <property type="entry name" value="N-(1-d-carboxylethyl)-l-norvaline Dehydrogenase, domain 2"/>
    <property type="match status" value="1"/>
</dbReference>
<keyword evidence="7" id="KW-0520">NAD</keyword>
<evidence type="ECO:0000256" key="6">
    <source>
        <dbReference type="ARBA" id="ARBA00023264"/>
    </source>
</evidence>
<dbReference type="PANTHER" id="PTHR11728:SF1">
    <property type="entry name" value="GLYCEROL-3-PHOSPHATE DEHYDROGENASE [NAD(+)] 2, CHLOROPLASTIC"/>
    <property type="match status" value="1"/>
</dbReference>
<evidence type="ECO:0000259" key="10">
    <source>
        <dbReference type="Pfam" id="PF07479"/>
    </source>
</evidence>
<evidence type="ECO:0000313" key="12">
    <source>
        <dbReference type="Proteomes" id="UP001293791"/>
    </source>
</evidence>
<evidence type="ECO:0000256" key="1">
    <source>
        <dbReference type="ARBA" id="ARBA00011009"/>
    </source>
</evidence>
<name>A0ABU5L904_9RICK</name>
<proteinExistence type="inferred from homology"/>
<dbReference type="PANTHER" id="PTHR11728">
    <property type="entry name" value="GLYCEROL-3-PHOSPHATE DEHYDROGENASE"/>
    <property type="match status" value="1"/>
</dbReference>
<dbReference type="InterPro" id="IPR006109">
    <property type="entry name" value="G3P_DH_NAD-dep_C"/>
</dbReference>
<comment type="catalytic activity">
    <reaction evidence="8">
        <text>sn-glycerol 3-phosphate + NADP(+) = dihydroxyacetone phosphate + NADPH + H(+)</text>
        <dbReference type="Rhea" id="RHEA:11096"/>
        <dbReference type="ChEBI" id="CHEBI:15378"/>
        <dbReference type="ChEBI" id="CHEBI:57597"/>
        <dbReference type="ChEBI" id="CHEBI:57642"/>
        <dbReference type="ChEBI" id="CHEBI:57783"/>
        <dbReference type="ChEBI" id="CHEBI:58349"/>
        <dbReference type="EC" id="1.1.1.94"/>
    </reaction>
</comment>
<evidence type="ECO:0000256" key="5">
    <source>
        <dbReference type="ARBA" id="ARBA00023209"/>
    </source>
</evidence>
<dbReference type="InterPro" id="IPR006168">
    <property type="entry name" value="G3P_DH_NAD-dep"/>
</dbReference>
<comment type="caution">
    <text evidence="11">The sequence shown here is derived from an EMBL/GenBank/DDBJ whole genome shotgun (WGS) entry which is preliminary data.</text>
</comment>
<evidence type="ECO:0000313" key="11">
    <source>
        <dbReference type="EMBL" id="MDZ5762604.1"/>
    </source>
</evidence>
<dbReference type="PRINTS" id="PR00077">
    <property type="entry name" value="GPDHDRGNASE"/>
</dbReference>
<dbReference type="EMBL" id="JARGYT010000072">
    <property type="protein sequence ID" value="MDZ5762604.1"/>
    <property type="molecule type" value="Genomic_DNA"/>
</dbReference>
<sequence>MNNYRKVGIIGGGAWGLAVASLQNSSKVILFSRNNIENLPKNVSFITNNFEYLSDLDCIFITTPSCFFKNTILEIKNYSSNNPDIVICTKGFSQDDVFLLSDLVALHYPKSQIGILSGPNFASEVMEKMPTSSLLASKSKELFLKAKSSMDYIKLHYSTDIIGAQICGAIKNVFAIASGMLKGMGFRENTHCAMITKALLEMGDIVEMFGGERETTFSLAGIGDLMLTCNSLVSRNTSFGYDVVKYGCITKALTGKTVEGYNTSLLLREKNTHSQIIKAIYKILFEDAPTDILLQAIF</sequence>
<dbReference type="PIRSF" id="PIRSF000114">
    <property type="entry name" value="Glycerol-3-P_dh"/>
    <property type="match status" value="1"/>
</dbReference>
<dbReference type="Pfam" id="PF07479">
    <property type="entry name" value="NAD_Gly3P_dh_C"/>
    <property type="match status" value="1"/>
</dbReference>
<dbReference type="InterPro" id="IPR013328">
    <property type="entry name" value="6PGD_dom2"/>
</dbReference>
<dbReference type="InterPro" id="IPR008927">
    <property type="entry name" value="6-PGluconate_DH-like_C_sf"/>
</dbReference>
<keyword evidence="6" id="KW-1208">Phospholipid metabolism</keyword>